<dbReference type="InterPro" id="IPR053299">
    <property type="entry name" value="ASTRA_WD_repeat"/>
</dbReference>
<dbReference type="InterPro" id="IPR015943">
    <property type="entry name" value="WD40/YVTN_repeat-like_dom_sf"/>
</dbReference>
<sequence>MTIIGSIILWRSLKGHRSPIWEVAISPDDRTLATASRDDTIKLWTIDGTLLKTLKGNTRGLMAVDFSPDGQMLVGGGSTGALKLWKTDGTEITTLTGHEGNVWGVAFSPDGKLIASVGDDRTVILWDVERILKLDELGYACDRVRDYLRTNADLKEEDRHLCDLVGEIAKVTETMNSKP</sequence>
<dbReference type="InterPro" id="IPR019775">
    <property type="entry name" value="WD40_repeat_CS"/>
</dbReference>
<evidence type="ECO:0000256" key="2">
    <source>
        <dbReference type="ARBA" id="ARBA00022737"/>
    </source>
</evidence>
<dbReference type="EMBL" id="CP003614">
    <property type="protein sequence ID" value="AFZ07782.1"/>
    <property type="molecule type" value="Genomic_DNA"/>
</dbReference>
<feature type="repeat" description="WD" evidence="3">
    <location>
        <begin position="95"/>
        <end position="129"/>
    </location>
</feature>
<keyword evidence="2" id="KW-0677">Repeat</keyword>
<accession>K9VJV7</accession>
<proteinExistence type="predicted"/>
<dbReference type="HOGENOM" id="CLU_000288_57_18_3"/>
<dbReference type="InterPro" id="IPR020472">
    <property type="entry name" value="WD40_PAC1"/>
</dbReference>
<evidence type="ECO:0000256" key="1">
    <source>
        <dbReference type="ARBA" id="ARBA00022574"/>
    </source>
</evidence>
<dbReference type="PATRIC" id="fig|179408.3.peg.4195"/>
<dbReference type="KEGG" id="oni:Osc7112_3410"/>
<reference evidence="4 5" key="1">
    <citation type="submission" date="2012-05" db="EMBL/GenBank/DDBJ databases">
        <title>Finished chromosome of genome of Oscillatoria sp. PCC 7112.</title>
        <authorList>
            <consortium name="US DOE Joint Genome Institute"/>
            <person name="Gugger M."/>
            <person name="Coursin T."/>
            <person name="Rippka R."/>
            <person name="Tandeau De Marsac N."/>
            <person name="Huntemann M."/>
            <person name="Wei C.-L."/>
            <person name="Han J."/>
            <person name="Detter J.C."/>
            <person name="Han C."/>
            <person name="Tapia R."/>
            <person name="Davenport K."/>
            <person name="Daligault H."/>
            <person name="Erkkila T."/>
            <person name="Gu W."/>
            <person name="Munk A.C.C."/>
            <person name="Teshima H."/>
            <person name="Xu Y."/>
            <person name="Chain P."/>
            <person name="Chen A."/>
            <person name="Krypides N."/>
            <person name="Mavromatis K."/>
            <person name="Markowitz V."/>
            <person name="Szeto E."/>
            <person name="Ivanova N."/>
            <person name="Mikhailova N."/>
            <person name="Ovchinnikova G."/>
            <person name="Pagani I."/>
            <person name="Pati A."/>
            <person name="Goodwin L."/>
            <person name="Peters L."/>
            <person name="Pitluck S."/>
            <person name="Woyke T."/>
            <person name="Kerfeld C."/>
        </authorList>
    </citation>
    <scope>NUCLEOTIDE SEQUENCE [LARGE SCALE GENOMIC DNA]</scope>
    <source>
        <strain evidence="4 5">PCC 7112</strain>
    </source>
</reference>
<dbReference type="SMART" id="SM00320">
    <property type="entry name" value="WD40"/>
    <property type="match status" value="3"/>
</dbReference>
<dbReference type="Proteomes" id="UP000010478">
    <property type="component" value="Chromosome"/>
</dbReference>
<dbReference type="AlphaFoldDB" id="K9VJV7"/>
<evidence type="ECO:0000313" key="5">
    <source>
        <dbReference type="Proteomes" id="UP000010478"/>
    </source>
</evidence>
<keyword evidence="5" id="KW-1185">Reference proteome</keyword>
<dbReference type="STRING" id="179408.Osc7112_3410"/>
<dbReference type="SUPFAM" id="SSF50978">
    <property type="entry name" value="WD40 repeat-like"/>
    <property type="match status" value="1"/>
</dbReference>
<name>K9VJV7_9CYAN</name>
<dbReference type="PROSITE" id="PS00678">
    <property type="entry name" value="WD_REPEATS_1"/>
    <property type="match status" value="1"/>
</dbReference>
<dbReference type="Gene3D" id="2.130.10.10">
    <property type="entry name" value="YVTN repeat-like/Quinoprotein amine dehydrogenase"/>
    <property type="match status" value="1"/>
</dbReference>
<dbReference type="InterPro" id="IPR001680">
    <property type="entry name" value="WD40_rpt"/>
</dbReference>
<dbReference type="PANTHER" id="PTHR44156">
    <property type="entry name" value="SUPERNUMERARY LIMBS, ISOFORM B-RELATED"/>
    <property type="match status" value="1"/>
</dbReference>
<evidence type="ECO:0000256" key="3">
    <source>
        <dbReference type="PROSITE-ProRule" id="PRU00221"/>
    </source>
</evidence>
<evidence type="ECO:0000313" key="4">
    <source>
        <dbReference type="EMBL" id="AFZ07782.1"/>
    </source>
</evidence>
<dbReference type="RefSeq" id="WP_015177047.1">
    <property type="nucleotide sequence ID" value="NC_019729.1"/>
</dbReference>
<dbReference type="Pfam" id="PF00400">
    <property type="entry name" value="WD40"/>
    <property type="match status" value="3"/>
</dbReference>
<feature type="repeat" description="WD" evidence="3">
    <location>
        <begin position="54"/>
        <end position="95"/>
    </location>
</feature>
<keyword evidence="1 3" id="KW-0853">WD repeat</keyword>
<dbReference type="PROSITE" id="PS50294">
    <property type="entry name" value="WD_REPEATS_REGION"/>
    <property type="match status" value="3"/>
</dbReference>
<dbReference type="PROSITE" id="PS50082">
    <property type="entry name" value="WD_REPEATS_2"/>
    <property type="match status" value="3"/>
</dbReference>
<dbReference type="InterPro" id="IPR036322">
    <property type="entry name" value="WD40_repeat_dom_sf"/>
</dbReference>
<dbReference type="PRINTS" id="PR00320">
    <property type="entry name" value="GPROTEINBRPT"/>
</dbReference>
<protein>
    <submittedName>
        <fullName evidence="4">WD40 repeat-containing protein</fullName>
    </submittedName>
</protein>
<feature type="repeat" description="WD" evidence="3">
    <location>
        <begin position="13"/>
        <end position="47"/>
    </location>
</feature>
<organism evidence="4 5">
    <name type="scientific">Phormidium nigroviride PCC 7112</name>
    <dbReference type="NCBI Taxonomy" id="179408"/>
    <lineage>
        <taxon>Bacteria</taxon>
        <taxon>Bacillati</taxon>
        <taxon>Cyanobacteriota</taxon>
        <taxon>Cyanophyceae</taxon>
        <taxon>Oscillatoriophycideae</taxon>
        <taxon>Oscillatoriales</taxon>
        <taxon>Oscillatoriaceae</taxon>
        <taxon>Phormidium</taxon>
    </lineage>
</organism>
<gene>
    <name evidence="4" type="ORF">Osc7112_3410</name>
</gene>
<dbReference type="eggNOG" id="COG2319">
    <property type="taxonomic scope" value="Bacteria"/>
</dbReference>